<comment type="caution">
    <text evidence="10">The sequence shown here is derived from an EMBL/GenBank/DDBJ whole genome shotgun (WGS) entry which is preliminary data.</text>
</comment>
<dbReference type="InterPro" id="IPR038770">
    <property type="entry name" value="Na+/solute_symporter_sf"/>
</dbReference>
<evidence type="ECO:0000259" key="9">
    <source>
        <dbReference type="Pfam" id="PF02254"/>
    </source>
</evidence>
<feature type="transmembrane region" description="Helical" evidence="7">
    <location>
        <begin position="239"/>
        <end position="255"/>
    </location>
</feature>
<dbReference type="SUPFAM" id="SSF51735">
    <property type="entry name" value="NAD(P)-binding Rossmann-fold domains"/>
    <property type="match status" value="1"/>
</dbReference>
<dbReference type="GO" id="GO:0006813">
    <property type="term" value="P:potassium ion transport"/>
    <property type="evidence" value="ECO:0007669"/>
    <property type="project" value="InterPro"/>
</dbReference>
<dbReference type="AlphaFoldDB" id="A0AAP3E0R1"/>
<feature type="transmembrane region" description="Helical" evidence="7">
    <location>
        <begin position="139"/>
        <end position="159"/>
    </location>
</feature>
<dbReference type="PANTHER" id="PTHR42751:SF3">
    <property type="entry name" value="SODIUM_GLUTAMATE SYMPORTER"/>
    <property type="match status" value="1"/>
</dbReference>
<dbReference type="GO" id="GO:1902600">
    <property type="term" value="P:proton transmembrane transport"/>
    <property type="evidence" value="ECO:0007669"/>
    <property type="project" value="InterPro"/>
</dbReference>
<dbReference type="EMBL" id="JAOPKA010000001">
    <property type="protein sequence ID" value="MCU4740152.1"/>
    <property type="molecule type" value="Genomic_DNA"/>
</dbReference>
<dbReference type="Pfam" id="PF02254">
    <property type="entry name" value="TrkA_N"/>
    <property type="match status" value="1"/>
</dbReference>
<keyword evidence="5 7" id="KW-1133">Transmembrane helix</keyword>
<keyword evidence="3" id="KW-0813">Transport</keyword>
<keyword evidence="4 7" id="KW-0812">Transmembrane</keyword>
<name>A0AAP3E0R1_9EURY</name>
<evidence type="ECO:0000256" key="1">
    <source>
        <dbReference type="ARBA" id="ARBA00004141"/>
    </source>
</evidence>
<gene>
    <name evidence="10" type="ORF">OB960_01890</name>
</gene>
<dbReference type="Gene3D" id="1.20.1530.20">
    <property type="match status" value="1"/>
</dbReference>
<evidence type="ECO:0000256" key="5">
    <source>
        <dbReference type="ARBA" id="ARBA00022989"/>
    </source>
</evidence>
<feature type="transmembrane region" description="Helical" evidence="7">
    <location>
        <begin position="381"/>
        <end position="399"/>
    </location>
</feature>
<feature type="transmembrane region" description="Helical" evidence="7">
    <location>
        <begin position="171"/>
        <end position="194"/>
    </location>
</feature>
<evidence type="ECO:0000313" key="10">
    <source>
        <dbReference type="EMBL" id="MCU4740152.1"/>
    </source>
</evidence>
<dbReference type="Proteomes" id="UP001321018">
    <property type="component" value="Unassembled WGS sequence"/>
</dbReference>
<comment type="similarity">
    <text evidence="2">Belongs to the monovalent cation:proton antiporter 2 (CPA2) transporter (TC 2.A.37) family.</text>
</comment>
<feature type="transmembrane region" description="Helical" evidence="7">
    <location>
        <begin position="314"/>
        <end position="336"/>
    </location>
</feature>
<dbReference type="InterPro" id="IPR003148">
    <property type="entry name" value="RCK_N"/>
</dbReference>
<keyword evidence="6 7" id="KW-0472">Membrane</keyword>
<feature type="domain" description="Cation/H+ exchanger transmembrane" evidence="8">
    <location>
        <begin position="38"/>
        <end position="393"/>
    </location>
</feature>
<feature type="transmembrane region" description="Helical" evidence="7">
    <location>
        <begin position="79"/>
        <end position="98"/>
    </location>
</feature>
<dbReference type="RefSeq" id="WP_338002002.1">
    <property type="nucleotide sequence ID" value="NZ_JAOPKA010000001.1"/>
</dbReference>
<evidence type="ECO:0000256" key="7">
    <source>
        <dbReference type="SAM" id="Phobius"/>
    </source>
</evidence>
<evidence type="ECO:0000256" key="4">
    <source>
        <dbReference type="ARBA" id="ARBA00022692"/>
    </source>
</evidence>
<sequence length="602" mass="65621">MGWGRERPRNDTTRAEGATTEMPLGGIALATDFAIVIVTATILSYIARKTGQPTIVAYILTGIVIGPVLLEVVTEDELIEVMGELGLGFLLFLLGIEMRFDRIKDILRPIVNISIGQTILQTGAAFGIAFLLGFRGMDVVVIALATVFGATPIIVKLLDEKDELKTLPGRIDVGVLIVQDIYLVIVLALVGAGLEGAAGEILLDVARILGLMAAIGALSYLAYRYVLPTLLSAVADDRNVLFVVGLAWAFLFIFLAESLDLSVEVGAFIAGLSLAQLPYSTELQERMQPVTDFFLVVFFTSIGLQLEAEYLLTYWWQALVASGVLVVGNFLIMFYLIHRENFAPETSFLGSINMIQVSEFSLVVGALAVSEELVEEPILGYLSLMAIVTMTLSTYVILYNGHLYERARPYLERFESPDQRATELEIKEGHALVVGYDPVVRETLPVLQEHFEDVVVVDRSAENVDELRAADVEYHYGDIRHGEIREATDLETAAFVLSMARPASVSRQLVEEAAEDAIVVAAAEHVEDARDLSAEGVDYVVVKSVLAGELLGEYVISFLEDRDRFDADSEAAMARILERAGIGGGEYPNLGDDAIGEGGESR</sequence>
<evidence type="ECO:0000313" key="11">
    <source>
        <dbReference type="Proteomes" id="UP001321018"/>
    </source>
</evidence>
<dbReference type="Gene3D" id="3.40.50.720">
    <property type="entry name" value="NAD(P)-binding Rossmann-like Domain"/>
    <property type="match status" value="1"/>
</dbReference>
<protein>
    <submittedName>
        <fullName evidence="10">Cation:proton antiporter</fullName>
    </submittedName>
</protein>
<evidence type="ECO:0000256" key="6">
    <source>
        <dbReference type="ARBA" id="ARBA00023136"/>
    </source>
</evidence>
<evidence type="ECO:0000256" key="3">
    <source>
        <dbReference type="ARBA" id="ARBA00022448"/>
    </source>
</evidence>
<feature type="transmembrane region" description="Helical" evidence="7">
    <location>
        <begin position="206"/>
        <end position="227"/>
    </location>
</feature>
<dbReference type="GO" id="GO:0016020">
    <property type="term" value="C:membrane"/>
    <property type="evidence" value="ECO:0007669"/>
    <property type="project" value="UniProtKB-SubCell"/>
</dbReference>
<dbReference type="GO" id="GO:0015297">
    <property type="term" value="F:antiporter activity"/>
    <property type="evidence" value="ECO:0007669"/>
    <property type="project" value="InterPro"/>
</dbReference>
<proteinExistence type="inferred from homology"/>
<reference evidence="10" key="1">
    <citation type="submission" date="2022-09" db="EMBL/GenBank/DDBJ databases">
        <title>Enrichment on poylsaccharides allowed isolation of novel metabolic and taxonomic groups of Haloarchaea.</title>
        <authorList>
            <person name="Sorokin D.Y."/>
            <person name="Elcheninov A.G."/>
            <person name="Khizhniak T.V."/>
            <person name="Kolganova T.V."/>
            <person name="Kublanov I.V."/>
        </authorList>
    </citation>
    <scope>NUCLEOTIDE SEQUENCE</scope>
    <source>
        <strain evidence="10">AArc-xg1-1</strain>
    </source>
</reference>
<evidence type="ECO:0000256" key="2">
    <source>
        <dbReference type="ARBA" id="ARBA00005551"/>
    </source>
</evidence>
<feature type="domain" description="RCK N-terminal" evidence="9">
    <location>
        <begin position="432"/>
        <end position="542"/>
    </location>
</feature>
<organism evidence="10 11">
    <name type="scientific">Natronoglomus mannanivorans</name>
    <dbReference type="NCBI Taxonomy" id="2979990"/>
    <lineage>
        <taxon>Archaea</taxon>
        <taxon>Methanobacteriati</taxon>
        <taxon>Methanobacteriota</taxon>
        <taxon>Stenosarchaea group</taxon>
        <taxon>Halobacteria</taxon>
        <taxon>Halobacteriales</taxon>
        <taxon>Natrialbaceae</taxon>
        <taxon>Natronoglomus</taxon>
    </lineage>
</organism>
<dbReference type="PANTHER" id="PTHR42751">
    <property type="entry name" value="SODIUM/HYDROGEN EXCHANGER FAMILY/TRKA DOMAIN PROTEIN"/>
    <property type="match status" value="1"/>
</dbReference>
<feature type="transmembrane region" description="Helical" evidence="7">
    <location>
        <begin position="348"/>
        <end position="369"/>
    </location>
</feature>
<dbReference type="InterPro" id="IPR006153">
    <property type="entry name" value="Cation/H_exchanger_TM"/>
</dbReference>
<comment type="subcellular location">
    <subcellularLocation>
        <location evidence="1">Membrane</location>
        <topology evidence="1">Multi-pass membrane protein</topology>
    </subcellularLocation>
</comment>
<dbReference type="InterPro" id="IPR036291">
    <property type="entry name" value="NAD(P)-bd_dom_sf"/>
</dbReference>
<evidence type="ECO:0000259" key="8">
    <source>
        <dbReference type="Pfam" id="PF00999"/>
    </source>
</evidence>
<feature type="transmembrane region" description="Helical" evidence="7">
    <location>
        <begin position="24"/>
        <end position="43"/>
    </location>
</feature>
<accession>A0AAP3E0R1</accession>
<feature type="transmembrane region" description="Helical" evidence="7">
    <location>
        <begin position="110"/>
        <end position="133"/>
    </location>
</feature>
<dbReference type="Pfam" id="PF00999">
    <property type="entry name" value="Na_H_Exchanger"/>
    <property type="match status" value="1"/>
</dbReference>
<feature type="transmembrane region" description="Helical" evidence="7">
    <location>
        <begin position="55"/>
        <end position="73"/>
    </location>
</feature>